<gene>
    <name evidence="2" type="ORF">B2J93_2767</name>
</gene>
<dbReference type="AlphaFoldDB" id="A0A218YZV9"/>
<dbReference type="STRING" id="503106.A0A218YZV9"/>
<protein>
    <submittedName>
        <fullName evidence="2">Uncharacterized protein</fullName>
    </submittedName>
</protein>
<sequence length="325" mass="35310">MLANDFGAETHQFLSLEGAKPWQSARKPAQRSSRSPGTPVVVVIVVVVAVTVSDRPPRLDLDPRQTPKDQIQNYAMKPCSWDRVLVQLFLLAASATRPSAAAPPFANPSAAHTTRIFTQRAAYSSDLHFTHPTFSRLLAGAPVNITWTGASGPSLLTVHGVDDDSFSDANIIAADITVSSLVWIPPADTDGVYHSLRLKDQLSGTVVYSDIFKIIVEGEPGRGTGTDSQSRLSIVPREPAPSHPEISTSAKIWVGVGSALIVVSVIGGIVGYQYFCRREQRKLLAVSTRRSSSDLFFREEMSQVEAPEKVYVRPKEYADGRTGLQ</sequence>
<keyword evidence="1" id="KW-0812">Transmembrane</keyword>
<reference evidence="2 3" key="1">
    <citation type="submission" date="2017-04" db="EMBL/GenBank/DDBJ databases">
        <title>Draft genome sequence of Marssonina coronaria NL1: causal agent of apple blotch.</title>
        <authorList>
            <person name="Cheng Q."/>
        </authorList>
    </citation>
    <scope>NUCLEOTIDE SEQUENCE [LARGE SCALE GENOMIC DNA]</scope>
    <source>
        <strain evidence="2 3">NL1</strain>
    </source>
</reference>
<evidence type="ECO:0000313" key="2">
    <source>
        <dbReference type="EMBL" id="OWP01357.1"/>
    </source>
</evidence>
<comment type="caution">
    <text evidence="2">The sequence shown here is derived from an EMBL/GenBank/DDBJ whole genome shotgun (WGS) entry which is preliminary data.</text>
</comment>
<dbReference type="Proteomes" id="UP000242519">
    <property type="component" value="Unassembled WGS sequence"/>
</dbReference>
<keyword evidence="3" id="KW-1185">Reference proteome</keyword>
<dbReference type="InParanoid" id="A0A218YZV9"/>
<proteinExistence type="predicted"/>
<name>A0A218YZV9_9HELO</name>
<keyword evidence="1" id="KW-0472">Membrane</keyword>
<evidence type="ECO:0000256" key="1">
    <source>
        <dbReference type="SAM" id="Phobius"/>
    </source>
</evidence>
<dbReference type="OrthoDB" id="5589325at2759"/>
<organism evidence="2 3">
    <name type="scientific">Diplocarpon coronariae</name>
    <dbReference type="NCBI Taxonomy" id="2795749"/>
    <lineage>
        <taxon>Eukaryota</taxon>
        <taxon>Fungi</taxon>
        <taxon>Dikarya</taxon>
        <taxon>Ascomycota</taxon>
        <taxon>Pezizomycotina</taxon>
        <taxon>Leotiomycetes</taxon>
        <taxon>Helotiales</taxon>
        <taxon>Drepanopezizaceae</taxon>
        <taxon>Diplocarpon</taxon>
    </lineage>
</organism>
<accession>A0A218YZV9</accession>
<dbReference type="EMBL" id="MZNU01000279">
    <property type="protein sequence ID" value="OWP01357.1"/>
    <property type="molecule type" value="Genomic_DNA"/>
</dbReference>
<feature type="transmembrane region" description="Helical" evidence="1">
    <location>
        <begin position="252"/>
        <end position="275"/>
    </location>
</feature>
<evidence type="ECO:0000313" key="3">
    <source>
        <dbReference type="Proteomes" id="UP000242519"/>
    </source>
</evidence>
<keyword evidence="1" id="KW-1133">Transmembrane helix</keyword>